<accession>A0A896T781</accession>
<gene>
    <name evidence="1" type="ORF">LL1196_0101</name>
</gene>
<evidence type="ECO:0008006" key="3">
    <source>
        <dbReference type="Google" id="ProtNLM"/>
    </source>
</evidence>
<name>A0A896T781_LACLC</name>
<evidence type="ECO:0000313" key="2">
    <source>
        <dbReference type="Proteomes" id="UP000663552"/>
    </source>
</evidence>
<dbReference type="InterPro" id="IPR021512">
    <property type="entry name" value="DUF3173"/>
</dbReference>
<proteinExistence type="predicted"/>
<dbReference type="Proteomes" id="UP000663552">
    <property type="component" value="Chromosome"/>
</dbReference>
<protein>
    <recommendedName>
        <fullName evidence="3">DUF3173 domain-containing protein</fullName>
    </recommendedName>
</protein>
<dbReference type="RefSeq" id="WP_003132299.1">
    <property type="nucleotide sequence ID" value="NZ_CP032148.2"/>
</dbReference>
<dbReference type="Pfam" id="PF11372">
    <property type="entry name" value="DUF3173"/>
    <property type="match status" value="1"/>
</dbReference>
<reference evidence="1" key="1">
    <citation type="journal article" date="2020" name="Mol. Microbiol.">
        <title>The CWPS Rubik's cube: Linking diversity of cell wall polysaccharide structures with the encoded biosynthetic machinery of selected Lactococcus lactis strains.</title>
        <authorList>
            <person name="Mahony J."/>
            <person name="Frantzen C."/>
            <person name="Vinogradov E."/>
            <person name="Sadovskaya I."/>
            <person name="Theodorou I."/>
            <person name="Kelleher P."/>
            <person name="Chapot-Chartier M.P."/>
            <person name="Cambillau C."/>
            <person name="Holo H."/>
            <person name="van Sinderen D."/>
        </authorList>
    </citation>
    <scope>NUCLEOTIDE SEQUENCE</scope>
    <source>
        <strain evidence="1">1196</strain>
    </source>
</reference>
<dbReference type="EMBL" id="CP032148">
    <property type="protein sequence ID" value="QSD61772.1"/>
    <property type="molecule type" value="Genomic_DNA"/>
</dbReference>
<evidence type="ECO:0000313" key="1">
    <source>
        <dbReference type="EMBL" id="QSD61772.1"/>
    </source>
</evidence>
<dbReference type="AlphaFoldDB" id="A0A896T781"/>
<organism evidence="1 2">
    <name type="scientific">Lactococcus lactis subsp. cremoris</name>
    <name type="common">Streptococcus cremoris</name>
    <dbReference type="NCBI Taxonomy" id="1359"/>
    <lineage>
        <taxon>Bacteria</taxon>
        <taxon>Bacillati</taxon>
        <taxon>Bacillota</taxon>
        <taxon>Bacilli</taxon>
        <taxon>Lactobacillales</taxon>
        <taxon>Streptococcaceae</taxon>
        <taxon>Lactococcus</taxon>
    </lineage>
</organism>
<sequence length="87" mass="9925">MIQTVNKNDVMQMTGLPKTQAQNLIKQAKLQMVKKGFQWYANKRVAQVPIKAIEEILGYQINTKNDIIEDVISDSVVIDKETFSDNN</sequence>